<dbReference type="InterPro" id="IPR042524">
    <property type="entry name" value="Presenilin_C"/>
</dbReference>
<dbReference type="GO" id="GO:0000139">
    <property type="term" value="C:Golgi membrane"/>
    <property type="evidence" value="ECO:0007669"/>
    <property type="project" value="UniProtKB-SubCell"/>
</dbReference>
<feature type="transmembrane region" description="Helical" evidence="11">
    <location>
        <begin position="183"/>
        <end position="202"/>
    </location>
</feature>
<dbReference type="GO" id="GO:0006509">
    <property type="term" value="P:membrane protein ectodomain proteolysis"/>
    <property type="evidence" value="ECO:0007669"/>
    <property type="project" value="TreeGrafter"/>
</dbReference>
<dbReference type="GO" id="GO:0007219">
    <property type="term" value="P:Notch signaling pathway"/>
    <property type="evidence" value="ECO:0007669"/>
    <property type="project" value="UniProtKB-KW"/>
</dbReference>
<evidence type="ECO:0000256" key="10">
    <source>
        <dbReference type="SAM" id="MobiDB-lite"/>
    </source>
</evidence>
<feature type="transmembrane region" description="Helical" evidence="11">
    <location>
        <begin position="209"/>
        <end position="234"/>
    </location>
</feature>
<feature type="transmembrane region" description="Helical" evidence="11">
    <location>
        <begin position="309"/>
        <end position="331"/>
    </location>
</feature>
<feature type="region of interest" description="Disordered" evidence="10">
    <location>
        <begin position="428"/>
        <end position="496"/>
    </location>
</feature>
<feature type="transmembrane region" description="Helical" evidence="11">
    <location>
        <begin position="74"/>
        <end position="97"/>
    </location>
</feature>
<feature type="transmembrane region" description="Helical" evidence="11">
    <location>
        <begin position="338"/>
        <end position="359"/>
    </location>
</feature>
<feature type="compositionally biased region" description="Low complexity" evidence="10">
    <location>
        <begin position="432"/>
        <end position="443"/>
    </location>
</feature>
<dbReference type="EMBL" id="AHZU02000968">
    <property type="protein sequence ID" value="KFG37982.1"/>
    <property type="molecule type" value="Genomic_DNA"/>
</dbReference>
<dbReference type="VEuPathDB" id="ToxoDB:TGDOM2_204040"/>
<sequence length="796" mass="85164">MREVRGVPQTEGERSDGHQRLPPTPRSSRPALAPESAFETDGRGRTLERLQRLERMHCQLVSAIRREANQVATLLVTGLLRPVVICMLTATLMSLLLTSPSPPSLPTAPPPCFPSPDSPPSCVSSSSTADAPSEGGSVSLSSSPASSLRRSRSFVRDVSRAVCTVRRLFSLVHGEFVSHFFELGLDALLYVAVLTFGLALAIRWGWHRLLYYLMASSAAFSLVAGCGGAVYLFACRYLQPKAGAVTQNVAFPAGKAPVFRQETNGDDGGVLVATEQNSLLAFVSHSVFSTSHLKDGVSSLSVAPQLDTVLVLIALWNLCVGGAFALLWLAPLRIRSQFLVATSSAAAFTLQLLLLHFGAKYSPESPSTPTTFLLLCLAAWDIFAVLSPWGPLRWILQGLRSTDARPMPLLAYEASLARPVLPHAGVRSARMASEPAGPGAPSARDTPSGVWTPGSLWSVAEPGSPLQRGEAGETRTGVNGREVRIRMRLPESGSRRSCLAEEQNLQLEPLAAGFLIQDERSRFDAEVRRRHISEAAAAGGDSQASRSRGRSRGQPVLEETERRGNGGSLTGVQGMAVTGVGQLGVYTPREVGRGGAEQRAPEDAECDGEGRESSKARLSFAGGEQETMRGGEEEVEDVNGRVRSRGESERHRPNTQEGRGAATREGWPTGDPLGRSNETETAEEREKSLEMEIATIKQQLHRLGRGSGRAMLGLGDFVFYSLLACNLTSWSLAAGLAGSVAVWVGLIITAAGTTFGPCHFLPALPLSIVLGLGVGTGVFYFVEPQAEYLISVDAFF</sequence>
<dbReference type="GO" id="GO:0055074">
    <property type="term" value="P:calcium ion homeostasis"/>
    <property type="evidence" value="ECO:0007669"/>
    <property type="project" value="TreeGrafter"/>
</dbReference>
<dbReference type="InterPro" id="IPR006639">
    <property type="entry name" value="Preselin/SPP"/>
</dbReference>
<feature type="compositionally biased region" description="Basic and acidic residues" evidence="10">
    <location>
        <begin position="626"/>
        <end position="654"/>
    </location>
</feature>
<evidence type="ECO:0000313" key="13">
    <source>
        <dbReference type="Proteomes" id="UP000028837"/>
    </source>
</evidence>
<gene>
    <name evidence="12" type="ORF">TGDOM2_204040</name>
</gene>
<dbReference type="SMART" id="SM00730">
    <property type="entry name" value="PSN"/>
    <property type="match status" value="1"/>
</dbReference>
<evidence type="ECO:0000256" key="3">
    <source>
        <dbReference type="ARBA" id="ARBA00008604"/>
    </source>
</evidence>
<feature type="region of interest" description="Disordered" evidence="10">
    <location>
        <begin position="1"/>
        <end position="44"/>
    </location>
</feature>
<feature type="compositionally biased region" description="Basic and acidic residues" evidence="10">
    <location>
        <begin position="1"/>
        <end position="19"/>
    </location>
</feature>
<comment type="subcellular location">
    <subcellularLocation>
        <location evidence="1">Endoplasmic reticulum membrane</location>
        <topology evidence="1">Multi-pass membrane protein</topology>
    </subcellularLocation>
    <subcellularLocation>
        <location evidence="2">Golgi apparatus membrane</location>
        <topology evidence="2">Multi-pass membrane protein</topology>
    </subcellularLocation>
</comment>
<proteinExistence type="inferred from homology"/>
<reference evidence="12 13" key="1">
    <citation type="submission" date="2014-02" db="EMBL/GenBank/DDBJ databases">
        <authorList>
            <person name="Sibley D."/>
            <person name="Venepally P."/>
            <person name="Karamycheva S."/>
            <person name="Hadjithomas M."/>
            <person name="Khan A."/>
            <person name="Brunk B."/>
            <person name="Roos D."/>
            <person name="Caler E."/>
            <person name="Lorenzi H."/>
        </authorList>
    </citation>
    <scope>NUCLEOTIDE SEQUENCE [LARGE SCALE GENOMIC DNA]</scope>
    <source>
        <strain evidence="12 13">GAB2-2007-GAL-DOM2</strain>
    </source>
</reference>
<evidence type="ECO:0000256" key="9">
    <source>
        <dbReference type="ARBA" id="ARBA00023136"/>
    </source>
</evidence>
<keyword evidence="9 11" id="KW-0472">Membrane</keyword>
<organism evidence="12 13">
    <name type="scientific">Toxoplasma gondii GAB2-2007-GAL-DOM2</name>
    <dbReference type="NCBI Taxonomy" id="1130820"/>
    <lineage>
        <taxon>Eukaryota</taxon>
        <taxon>Sar</taxon>
        <taxon>Alveolata</taxon>
        <taxon>Apicomplexa</taxon>
        <taxon>Conoidasida</taxon>
        <taxon>Coccidia</taxon>
        <taxon>Eucoccidiorida</taxon>
        <taxon>Eimeriorina</taxon>
        <taxon>Sarcocystidae</taxon>
        <taxon>Toxoplasma</taxon>
    </lineage>
</organism>
<dbReference type="Pfam" id="PF01080">
    <property type="entry name" value="Presenilin"/>
    <property type="match status" value="2"/>
</dbReference>
<evidence type="ECO:0000256" key="5">
    <source>
        <dbReference type="ARBA" id="ARBA00022824"/>
    </source>
</evidence>
<keyword evidence="6" id="KW-0914">Notch signaling pathway</keyword>
<dbReference type="GO" id="GO:0034205">
    <property type="term" value="P:amyloid-beta formation"/>
    <property type="evidence" value="ECO:0007669"/>
    <property type="project" value="TreeGrafter"/>
</dbReference>
<dbReference type="OrthoDB" id="432970at2759"/>
<feature type="compositionally biased region" description="Pro residues" evidence="10">
    <location>
        <begin position="104"/>
        <end position="119"/>
    </location>
</feature>
<dbReference type="Gene3D" id="1.10.472.100">
    <property type="entry name" value="Presenilin"/>
    <property type="match status" value="1"/>
</dbReference>
<evidence type="ECO:0000256" key="4">
    <source>
        <dbReference type="ARBA" id="ARBA00022692"/>
    </source>
</evidence>
<dbReference type="Proteomes" id="UP000028837">
    <property type="component" value="Unassembled WGS sequence"/>
</dbReference>
<dbReference type="GO" id="GO:0005789">
    <property type="term" value="C:endoplasmic reticulum membrane"/>
    <property type="evidence" value="ECO:0007669"/>
    <property type="project" value="UniProtKB-SubCell"/>
</dbReference>
<feature type="transmembrane region" description="Helical" evidence="11">
    <location>
        <begin position="371"/>
        <end position="390"/>
    </location>
</feature>
<keyword evidence="4 11" id="KW-0812">Transmembrane</keyword>
<dbReference type="GO" id="GO:0016485">
    <property type="term" value="P:protein processing"/>
    <property type="evidence" value="ECO:0007669"/>
    <property type="project" value="InterPro"/>
</dbReference>
<evidence type="ECO:0000256" key="2">
    <source>
        <dbReference type="ARBA" id="ARBA00004653"/>
    </source>
</evidence>
<comment type="caution">
    <text evidence="12">The sequence shown here is derived from an EMBL/GenBank/DDBJ whole genome shotgun (WGS) entry which is preliminary data.</text>
</comment>
<evidence type="ECO:0000256" key="7">
    <source>
        <dbReference type="ARBA" id="ARBA00022989"/>
    </source>
</evidence>
<keyword evidence="7 11" id="KW-1133">Transmembrane helix</keyword>
<dbReference type="AlphaFoldDB" id="A0A086K0R4"/>
<evidence type="ECO:0000256" key="6">
    <source>
        <dbReference type="ARBA" id="ARBA00022976"/>
    </source>
</evidence>
<protein>
    <submittedName>
        <fullName evidence="12">Presenilin</fullName>
    </submittedName>
</protein>
<dbReference type="PANTHER" id="PTHR10202:SF25">
    <property type="entry name" value="PRESENILIN SPE-4"/>
    <property type="match status" value="1"/>
</dbReference>
<evidence type="ECO:0000256" key="8">
    <source>
        <dbReference type="ARBA" id="ARBA00023034"/>
    </source>
</evidence>
<comment type="similarity">
    <text evidence="3">Belongs to the peptidase A22A family.</text>
</comment>
<dbReference type="GO" id="GO:0070765">
    <property type="term" value="C:gamma-secretase complex"/>
    <property type="evidence" value="ECO:0007669"/>
    <property type="project" value="TreeGrafter"/>
</dbReference>
<evidence type="ECO:0000313" key="12">
    <source>
        <dbReference type="EMBL" id="KFG37982.1"/>
    </source>
</evidence>
<feature type="region of interest" description="Disordered" evidence="10">
    <location>
        <begin position="534"/>
        <end position="575"/>
    </location>
</feature>
<feature type="transmembrane region" description="Helical" evidence="11">
    <location>
        <begin position="763"/>
        <end position="782"/>
    </location>
</feature>
<name>A0A086K0R4_TOXGO</name>
<keyword evidence="5" id="KW-0256">Endoplasmic reticulum</keyword>
<accession>A0A086K0R4</accession>
<feature type="compositionally biased region" description="Low complexity" evidence="10">
    <location>
        <begin position="535"/>
        <end position="546"/>
    </location>
</feature>
<keyword evidence="8" id="KW-0333">Golgi apparatus</keyword>
<evidence type="ECO:0000256" key="11">
    <source>
        <dbReference type="SAM" id="Phobius"/>
    </source>
</evidence>
<dbReference type="InterPro" id="IPR001108">
    <property type="entry name" value="Peptidase_A22A"/>
</dbReference>
<dbReference type="PANTHER" id="PTHR10202">
    <property type="entry name" value="PRESENILIN"/>
    <property type="match status" value="1"/>
</dbReference>
<feature type="region of interest" description="Disordered" evidence="10">
    <location>
        <begin position="588"/>
        <end position="687"/>
    </location>
</feature>
<feature type="transmembrane region" description="Helical" evidence="11">
    <location>
        <begin position="730"/>
        <end position="751"/>
    </location>
</feature>
<feature type="compositionally biased region" description="Low complexity" evidence="10">
    <location>
        <begin position="120"/>
        <end position="145"/>
    </location>
</feature>
<dbReference type="GO" id="GO:0042500">
    <property type="term" value="F:aspartic endopeptidase activity, intramembrane cleaving"/>
    <property type="evidence" value="ECO:0007669"/>
    <property type="project" value="InterPro"/>
</dbReference>
<evidence type="ECO:0000256" key="1">
    <source>
        <dbReference type="ARBA" id="ARBA00004477"/>
    </source>
</evidence>
<feature type="region of interest" description="Disordered" evidence="10">
    <location>
        <begin position="104"/>
        <end position="145"/>
    </location>
</feature>